<sequence>MQALPQAFAVTLARKKQLIARTTSLVFVLTLYISVKYPVNASEADTEKPLINYIGWLV</sequence>
<reference evidence="1 2" key="1">
    <citation type="submission" date="2020-03" db="EMBL/GenBank/DDBJ databases">
        <authorList>
            <person name="Kim M.K."/>
        </authorList>
    </citation>
    <scope>NUCLEOTIDE SEQUENCE [LARGE SCALE GENOMIC DNA]</scope>
    <source>
        <strain evidence="1 2">BT328</strain>
    </source>
</reference>
<dbReference type="AlphaFoldDB" id="A0A6G9APV4"/>
<evidence type="ECO:0000313" key="1">
    <source>
        <dbReference type="EMBL" id="QIP14243.1"/>
    </source>
</evidence>
<dbReference type="KEGG" id="spib:G8759_17290"/>
<name>A0A6G9APV4_9BACT</name>
<evidence type="ECO:0000313" key="2">
    <source>
        <dbReference type="Proteomes" id="UP000501802"/>
    </source>
</evidence>
<dbReference type="Proteomes" id="UP000501802">
    <property type="component" value="Chromosome"/>
</dbReference>
<keyword evidence="2" id="KW-1185">Reference proteome</keyword>
<dbReference type="EMBL" id="CP050063">
    <property type="protein sequence ID" value="QIP14243.1"/>
    <property type="molecule type" value="Genomic_DNA"/>
</dbReference>
<gene>
    <name evidence="1" type="ORF">G8759_17290</name>
</gene>
<dbReference type="RefSeq" id="WP_167210086.1">
    <property type="nucleotide sequence ID" value="NZ_CP050063.1"/>
</dbReference>
<organism evidence="1 2">
    <name type="scientific">Spirosoma aureum</name>
    <dbReference type="NCBI Taxonomy" id="2692134"/>
    <lineage>
        <taxon>Bacteria</taxon>
        <taxon>Pseudomonadati</taxon>
        <taxon>Bacteroidota</taxon>
        <taxon>Cytophagia</taxon>
        <taxon>Cytophagales</taxon>
        <taxon>Cytophagaceae</taxon>
        <taxon>Spirosoma</taxon>
    </lineage>
</organism>
<proteinExistence type="predicted"/>
<protein>
    <submittedName>
        <fullName evidence="1">Uncharacterized protein</fullName>
    </submittedName>
</protein>
<accession>A0A6G9APV4</accession>